<dbReference type="VEuPathDB" id="FungiDB:JI435_066440"/>
<feature type="compositionally biased region" description="Polar residues" evidence="1">
    <location>
        <begin position="112"/>
        <end position="123"/>
    </location>
</feature>
<feature type="region of interest" description="Disordered" evidence="1">
    <location>
        <begin position="1"/>
        <end position="149"/>
    </location>
</feature>
<dbReference type="EMBL" id="CP069031">
    <property type="protein sequence ID" value="QRC99316.1"/>
    <property type="molecule type" value="Genomic_DNA"/>
</dbReference>
<feature type="compositionally biased region" description="Basic residues" evidence="1">
    <location>
        <begin position="40"/>
        <end position="50"/>
    </location>
</feature>
<proteinExistence type="predicted"/>
<keyword evidence="3" id="KW-1185">Reference proteome</keyword>
<dbReference type="OrthoDB" id="3801552at2759"/>
<evidence type="ECO:0000313" key="2">
    <source>
        <dbReference type="EMBL" id="QRC99316.1"/>
    </source>
</evidence>
<dbReference type="Proteomes" id="UP000663193">
    <property type="component" value="Chromosome 9"/>
</dbReference>
<accession>A0A7U2I493</accession>
<gene>
    <name evidence="2" type="ORF">JI435_066440</name>
</gene>
<name>A0A7U2I493_PHANO</name>
<feature type="compositionally biased region" description="Basic residues" evidence="1">
    <location>
        <begin position="79"/>
        <end position="95"/>
    </location>
</feature>
<feature type="region of interest" description="Disordered" evidence="1">
    <location>
        <begin position="216"/>
        <end position="238"/>
    </location>
</feature>
<dbReference type="OMA" id="MAPRDER"/>
<feature type="region of interest" description="Disordered" evidence="1">
    <location>
        <begin position="256"/>
        <end position="282"/>
    </location>
</feature>
<protein>
    <submittedName>
        <fullName evidence="2">Uncharacterized protein</fullName>
    </submittedName>
</protein>
<reference evidence="3" key="1">
    <citation type="journal article" date="2021" name="BMC Genomics">
        <title>Chromosome-level genome assembly and manually-curated proteome of model necrotroph Parastagonospora nodorum Sn15 reveals a genome-wide trove of candidate effector homologs, and redundancy of virulence-related functions within an accessory chromosome.</title>
        <authorList>
            <person name="Bertazzoni S."/>
            <person name="Jones D.A.B."/>
            <person name="Phan H.T."/>
            <person name="Tan K.-C."/>
            <person name="Hane J.K."/>
        </authorList>
    </citation>
    <scope>NUCLEOTIDE SEQUENCE [LARGE SCALE GENOMIC DNA]</scope>
    <source>
        <strain evidence="3">SN15 / ATCC MYA-4574 / FGSC 10173)</strain>
    </source>
</reference>
<organism evidence="2 3">
    <name type="scientific">Phaeosphaeria nodorum (strain SN15 / ATCC MYA-4574 / FGSC 10173)</name>
    <name type="common">Glume blotch fungus</name>
    <name type="synonym">Parastagonospora nodorum</name>
    <dbReference type="NCBI Taxonomy" id="321614"/>
    <lineage>
        <taxon>Eukaryota</taxon>
        <taxon>Fungi</taxon>
        <taxon>Dikarya</taxon>
        <taxon>Ascomycota</taxon>
        <taxon>Pezizomycotina</taxon>
        <taxon>Dothideomycetes</taxon>
        <taxon>Pleosporomycetidae</taxon>
        <taxon>Pleosporales</taxon>
        <taxon>Pleosporineae</taxon>
        <taxon>Phaeosphaeriaceae</taxon>
        <taxon>Parastagonospora</taxon>
    </lineage>
</organism>
<evidence type="ECO:0000313" key="3">
    <source>
        <dbReference type="Proteomes" id="UP000663193"/>
    </source>
</evidence>
<dbReference type="AlphaFoldDB" id="A0A7U2I493"/>
<evidence type="ECO:0000256" key="1">
    <source>
        <dbReference type="SAM" id="MobiDB-lite"/>
    </source>
</evidence>
<sequence length="282" mass="31042">MAPRDERFHRRGGIGDSHRNGNACTNAGVNRHRPPDARGAHRARVPRHRPSRTESSRAPANAPTGPSLASRITYDRGRGGFHRGIRPRLRPQHGRRLQDRITRPDFTIGTGRDTQTTNLQVNHRAQGPDRIVASADEPSSDGGTNLGTDTGVKYSPLIYAPVDNSNNLSQNPIFAGSQPTQFTDAPDPPSPPIWLARPAQTARPIRMFNEPVAQEAVDAKGEGQPTTPKRPVYNYRGKDPIKRLVSNPKLQAVLAGRSIPAERKKHKDDRMDLRMGASKVTK</sequence>